<dbReference type="CDD" id="cd05233">
    <property type="entry name" value="SDR_c"/>
    <property type="match status" value="1"/>
</dbReference>
<dbReference type="Pfam" id="PF13561">
    <property type="entry name" value="adh_short_C2"/>
    <property type="match status" value="1"/>
</dbReference>
<evidence type="ECO:0000256" key="3">
    <source>
        <dbReference type="ARBA" id="ARBA00023002"/>
    </source>
</evidence>
<dbReference type="PRINTS" id="PR00080">
    <property type="entry name" value="SDRFAMILY"/>
</dbReference>
<dbReference type="PROSITE" id="PS00061">
    <property type="entry name" value="ADH_SHORT"/>
    <property type="match status" value="1"/>
</dbReference>
<dbReference type="SUPFAM" id="SSF51735">
    <property type="entry name" value="NAD(P)-binding Rossmann-fold domains"/>
    <property type="match status" value="1"/>
</dbReference>
<dbReference type="Proteomes" id="UP001152592">
    <property type="component" value="Unassembled WGS sequence"/>
</dbReference>
<dbReference type="InterPro" id="IPR020904">
    <property type="entry name" value="Sc_DH/Rdtase_CS"/>
</dbReference>
<name>A0A9W4N3G6_9EURO</name>
<reference evidence="4" key="1">
    <citation type="submission" date="2021-07" db="EMBL/GenBank/DDBJ databases">
        <authorList>
            <person name="Branca A.L. A."/>
        </authorList>
    </citation>
    <scope>NUCLEOTIDE SEQUENCE</scope>
</reference>
<comment type="similarity">
    <text evidence="1">Belongs to the short-chain dehydrogenases/reductases (SDR) family.</text>
</comment>
<dbReference type="PRINTS" id="PR00081">
    <property type="entry name" value="GDHRDH"/>
</dbReference>
<evidence type="ECO:0000256" key="1">
    <source>
        <dbReference type="ARBA" id="ARBA00006484"/>
    </source>
</evidence>
<keyword evidence="3" id="KW-0560">Oxidoreductase</keyword>
<protein>
    <submittedName>
        <fullName evidence="4">Uncharacterized protein</fullName>
    </submittedName>
</protein>
<dbReference type="GO" id="GO:0016491">
    <property type="term" value="F:oxidoreductase activity"/>
    <property type="evidence" value="ECO:0007669"/>
    <property type="project" value="UniProtKB-KW"/>
</dbReference>
<dbReference type="InterPro" id="IPR036291">
    <property type="entry name" value="NAD(P)-bd_dom_sf"/>
</dbReference>
<gene>
    <name evidence="4" type="ORF">PSALAMII_LOCUS1227</name>
</gene>
<dbReference type="OrthoDB" id="2160638at2759"/>
<evidence type="ECO:0000313" key="5">
    <source>
        <dbReference type="Proteomes" id="UP001152592"/>
    </source>
</evidence>
<proteinExistence type="inferred from homology"/>
<accession>A0A9W4N3G6</accession>
<comment type="caution">
    <text evidence="4">The sequence shown here is derived from an EMBL/GenBank/DDBJ whole genome shotgun (WGS) entry which is preliminary data.</text>
</comment>
<evidence type="ECO:0000313" key="4">
    <source>
        <dbReference type="EMBL" id="CAG8273682.1"/>
    </source>
</evidence>
<dbReference type="AlphaFoldDB" id="A0A9W4N3G6"/>
<dbReference type="FunFam" id="3.40.50.720:FF:000084">
    <property type="entry name" value="Short-chain dehydrogenase reductase"/>
    <property type="match status" value="1"/>
</dbReference>
<dbReference type="PANTHER" id="PTHR24321">
    <property type="entry name" value="DEHYDROGENASES, SHORT CHAIN"/>
    <property type="match status" value="1"/>
</dbReference>
<keyword evidence="2" id="KW-0521">NADP</keyword>
<organism evidence="4 5">
    <name type="scientific">Penicillium salamii</name>
    <dbReference type="NCBI Taxonomy" id="1612424"/>
    <lineage>
        <taxon>Eukaryota</taxon>
        <taxon>Fungi</taxon>
        <taxon>Dikarya</taxon>
        <taxon>Ascomycota</taxon>
        <taxon>Pezizomycotina</taxon>
        <taxon>Eurotiomycetes</taxon>
        <taxon>Eurotiomycetidae</taxon>
        <taxon>Eurotiales</taxon>
        <taxon>Aspergillaceae</taxon>
        <taxon>Penicillium</taxon>
    </lineage>
</organism>
<dbReference type="InterPro" id="IPR002347">
    <property type="entry name" value="SDR_fam"/>
</dbReference>
<dbReference type="PANTHER" id="PTHR24321:SF8">
    <property type="entry name" value="ESTRADIOL 17-BETA-DEHYDROGENASE 8-RELATED"/>
    <property type="match status" value="1"/>
</dbReference>
<sequence>MQRHYTREIKHSDPTLCHLATPRGFLYFKVSFDSPGFNLGTTSLEKVQVTLKMDSVKGKVYAVTGLGGIGLAVARQLHAQGAFLSLADLSREVLNTAQHTIEADFGASTTSIIMTTALDISDTSSVKEWIASTVSQFGRLDGAANMAGTIGKHHGTGKFIDQDDAEWDMLMRVNVTGLMYCLRAELKAIMETAPGGQGSIVNASSIQGIRGFALHAAYSTTKHAVVGLTKSVAKEVGPNIRINAVAPGSIQTPLLDMAKEIQGEISAPPTAIPRIGRAEEVAQTVVFLLSDAASYTTGQIVSVDGGWDS</sequence>
<dbReference type="EMBL" id="CAJVPD010000055">
    <property type="protein sequence ID" value="CAG8273682.1"/>
    <property type="molecule type" value="Genomic_DNA"/>
</dbReference>
<evidence type="ECO:0000256" key="2">
    <source>
        <dbReference type="ARBA" id="ARBA00022857"/>
    </source>
</evidence>
<dbReference type="Gene3D" id="3.40.50.720">
    <property type="entry name" value="NAD(P)-binding Rossmann-like Domain"/>
    <property type="match status" value="1"/>
</dbReference>